<proteinExistence type="predicted"/>
<dbReference type="AlphaFoldDB" id="A0A6N8DU68"/>
<dbReference type="EMBL" id="WNKS01000021">
    <property type="protein sequence ID" value="MTV32733.1"/>
    <property type="molecule type" value="Genomic_DNA"/>
</dbReference>
<evidence type="ECO:0000313" key="2">
    <source>
        <dbReference type="Proteomes" id="UP000439113"/>
    </source>
</evidence>
<name>A0A6N8DU68_RHOAC</name>
<dbReference type="RefSeq" id="WP_155447423.1">
    <property type="nucleotide sequence ID" value="NZ_JAOQNR010000019.1"/>
</dbReference>
<sequence length="94" mass="10947">MKLNEAPVLPEGDYPFIDRTYPLSEMSFIEAPHELEVLFKAQAERNETAIIRDDPVLLNCKSDAWPEARFLIYWPYGTERIFMLAPKRFAQGRA</sequence>
<comment type="caution">
    <text evidence="1">The sequence shown here is derived from an EMBL/GenBank/DDBJ whole genome shotgun (WGS) entry which is preliminary data.</text>
</comment>
<evidence type="ECO:0000313" key="1">
    <source>
        <dbReference type="EMBL" id="MTV32733.1"/>
    </source>
</evidence>
<dbReference type="Proteomes" id="UP000439113">
    <property type="component" value="Unassembled WGS sequence"/>
</dbReference>
<dbReference type="OrthoDB" id="8452680at2"/>
<gene>
    <name evidence="1" type="ORF">GJ654_17255</name>
</gene>
<protein>
    <submittedName>
        <fullName evidence="1">Uncharacterized protein</fullName>
    </submittedName>
</protein>
<organism evidence="1 2">
    <name type="scientific">Rhodoblastus acidophilus</name>
    <name type="common">Rhodopseudomonas acidophila</name>
    <dbReference type="NCBI Taxonomy" id="1074"/>
    <lineage>
        <taxon>Bacteria</taxon>
        <taxon>Pseudomonadati</taxon>
        <taxon>Pseudomonadota</taxon>
        <taxon>Alphaproteobacteria</taxon>
        <taxon>Hyphomicrobiales</taxon>
        <taxon>Rhodoblastaceae</taxon>
        <taxon>Rhodoblastus</taxon>
    </lineage>
</organism>
<accession>A0A6N8DU68</accession>
<reference evidence="1 2" key="1">
    <citation type="submission" date="2019-11" db="EMBL/GenBank/DDBJ databases">
        <title>Whole-genome sequence of a Rhodoblastus acidophilus DSM 142.</title>
        <authorList>
            <person name="Kyndt J.A."/>
            <person name="Meyer T.E."/>
        </authorList>
    </citation>
    <scope>NUCLEOTIDE SEQUENCE [LARGE SCALE GENOMIC DNA]</scope>
    <source>
        <strain evidence="1 2">DSM 142</strain>
    </source>
</reference>